<keyword evidence="2" id="KW-0812">Transmembrane</keyword>
<feature type="compositionally biased region" description="Low complexity" evidence="1">
    <location>
        <begin position="112"/>
        <end position="148"/>
    </location>
</feature>
<keyword evidence="2" id="KW-1133">Transmembrane helix</keyword>
<feature type="compositionally biased region" description="Polar residues" evidence="1">
    <location>
        <begin position="85"/>
        <end position="99"/>
    </location>
</feature>
<gene>
    <name evidence="3" type="ORF">ACFFGN_11280</name>
</gene>
<dbReference type="Proteomes" id="UP001589890">
    <property type="component" value="Unassembled WGS sequence"/>
</dbReference>
<organism evidence="3 4">
    <name type="scientific">Kribbella deserti</name>
    <dbReference type="NCBI Taxonomy" id="1926257"/>
    <lineage>
        <taxon>Bacteria</taxon>
        <taxon>Bacillati</taxon>
        <taxon>Actinomycetota</taxon>
        <taxon>Actinomycetes</taxon>
        <taxon>Propionibacteriales</taxon>
        <taxon>Kribbellaceae</taxon>
        <taxon>Kribbella</taxon>
    </lineage>
</organism>
<comment type="caution">
    <text evidence="3">The sequence shown here is derived from an EMBL/GenBank/DDBJ whole genome shotgun (WGS) entry which is preliminary data.</text>
</comment>
<keyword evidence="2" id="KW-0472">Membrane</keyword>
<feature type="transmembrane region" description="Helical" evidence="2">
    <location>
        <begin position="25"/>
        <end position="45"/>
    </location>
</feature>
<sequence length="168" mass="17337">MTPFPGRKPIFVDPSGRRHRSVRRLGALLAVPAAGYLVLLASSLLGGPAPNTPFIPLPDAVRQLSKPKPVVTPTPVPARTVEPTSQPSTTPTGVPTSAATRLPASARPTAVPTITPRSRPSTPGQTNRPTTSPTSTPTTGSSPTTTPGTRERGKPTAPPGRTKSPARP</sequence>
<evidence type="ECO:0000256" key="1">
    <source>
        <dbReference type="SAM" id="MobiDB-lite"/>
    </source>
</evidence>
<keyword evidence="4" id="KW-1185">Reference proteome</keyword>
<protein>
    <submittedName>
        <fullName evidence="3">Uncharacterized protein</fullName>
    </submittedName>
</protein>
<evidence type="ECO:0000313" key="4">
    <source>
        <dbReference type="Proteomes" id="UP001589890"/>
    </source>
</evidence>
<dbReference type="EMBL" id="JBHLTC010000012">
    <property type="protein sequence ID" value="MFC0624646.1"/>
    <property type="molecule type" value="Genomic_DNA"/>
</dbReference>
<evidence type="ECO:0000256" key="2">
    <source>
        <dbReference type="SAM" id="Phobius"/>
    </source>
</evidence>
<evidence type="ECO:0000313" key="3">
    <source>
        <dbReference type="EMBL" id="MFC0624646.1"/>
    </source>
</evidence>
<proteinExistence type="predicted"/>
<dbReference type="RefSeq" id="WP_380046231.1">
    <property type="nucleotide sequence ID" value="NZ_JBHLTC010000012.1"/>
</dbReference>
<feature type="region of interest" description="Disordered" evidence="1">
    <location>
        <begin position="66"/>
        <end position="168"/>
    </location>
</feature>
<name>A0ABV6QJ24_9ACTN</name>
<reference evidence="3 4" key="1">
    <citation type="submission" date="2024-09" db="EMBL/GenBank/DDBJ databases">
        <authorList>
            <person name="Sun Q."/>
            <person name="Mori K."/>
        </authorList>
    </citation>
    <scope>NUCLEOTIDE SEQUENCE [LARGE SCALE GENOMIC DNA]</scope>
    <source>
        <strain evidence="3 4">CGMCC 1.15906</strain>
    </source>
</reference>
<accession>A0ABV6QJ24</accession>